<comment type="caution">
    <text evidence="3">The sequence shown here is derived from an EMBL/GenBank/DDBJ whole genome shotgun (WGS) entry which is preliminary data.</text>
</comment>
<feature type="transmembrane region" description="Helical" evidence="2">
    <location>
        <begin position="35"/>
        <end position="60"/>
    </location>
</feature>
<sequence>MTWSSGFQGFVFGASAIGGIGAWHQYYTTLGVGKWVLAISSGTLSVGMAYLSCAAANGSFSVKQWRLSPGTVFAGLGGAFGGFMAPLGFVYTGKFISSFQTANARLLIGCATMASGGGTCYLFGSAANNSFTSWDMSSPKTYESIIGGLLLGISLPGLPKAFKDGLKNTSKGWTRIKNQEHFRNKMYELDQRLANEILDKVDAQVRDQNPKAPKPTKDGAICIATTAEGKKFYAFSGPDGKAVFYGEIPPGGANADIKPKVTYSASSDMPFSQVEAKLGITQETVSKQSGMPIERNQTQPRPPGNCGEPRAMVLAFKAGNTTERILSFSTFQRTANGPIPMDACLNCQQYVPGNIYTDSVFHNPFQTSFHYVIYSVQFSMQQLHWNSSQESPKKND</sequence>
<feature type="region of interest" description="Disordered" evidence="1">
    <location>
        <begin position="285"/>
        <end position="306"/>
    </location>
</feature>
<accession>A0A820IU12</accession>
<keyword evidence="2" id="KW-0472">Membrane</keyword>
<evidence type="ECO:0000256" key="2">
    <source>
        <dbReference type="SAM" id="Phobius"/>
    </source>
</evidence>
<feature type="transmembrane region" description="Helical" evidence="2">
    <location>
        <begin position="6"/>
        <end position="23"/>
    </location>
</feature>
<keyword evidence="4" id="KW-1185">Reference proteome</keyword>
<proteinExistence type="predicted"/>
<keyword evidence="2" id="KW-0812">Transmembrane</keyword>
<feature type="transmembrane region" description="Helical" evidence="2">
    <location>
        <begin position="104"/>
        <end position="124"/>
    </location>
</feature>
<dbReference type="EMBL" id="CAJOBG010018723">
    <property type="protein sequence ID" value="CAF4316516.1"/>
    <property type="molecule type" value="Genomic_DNA"/>
</dbReference>
<dbReference type="AlphaFoldDB" id="A0A820IU12"/>
<evidence type="ECO:0000313" key="3">
    <source>
        <dbReference type="EMBL" id="CAF4316516.1"/>
    </source>
</evidence>
<feature type="transmembrane region" description="Helical" evidence="2">
    <location>
        <begin position="72"/>
        <end position="92"/>
    </location>
</feature>
<evidence type="ECO:0000256" key="1">
    <source>
        <dbReference type="SAM" id="MobiDB-lite"/>
    </source>
</evidence>
<feature type="compositionally biased region" description="Polar residues" evidence="1">
    <location>
        <begin position="285"/>
        <end position="299"/>
    </location>
</feature>
<organism evidence="3 4">
    <name type="scientific">Rotaria magnacalcarata</name>
    <dbReference type="NCBI Taxonomy" id="392030"/>
    <lineage>
        <taxon>Eukaryota</taxon>
        <taxon>Metazoa</taxon>
        <taxon>Spiralia</taxon>
        <taxon>Gnathifera</taxon>
        <taxon>Rotifera</taxon>
        <taxon>Eurotatoria</taxon>
        <taxon>Bdelloidea</taxon>
        <taxon>Philodinida</taxon>
        <taxon>Philodinidae</taxon>
        <taxon>Rotaria</taxon>
    </lineage>
</organism>
<gene>
    <name evidence="3" type="ORF">OVN521_LOCUS31831</name>
</gene>
<keyword evidence="2" id="KW-1133">Transmembrane helix</keyword>
<evidence type="ECO:0000313" key="4">
    <source>
        <dbReference type="Proteomes" id="UP000663866"/>
    </source>
</evidence>
<protein>
    <submittedName>
        <fullName evidence="3">Uncharacterized protein</fullName>
    </submittedName>
</protein>
<name>A0A820IU12_9BILA</name>
<reference evidence="3" key="1">
    <citation type="submission" date="2021-02" db="EMBL/GenBank/DDBJ databases">
        <authorList>
            <person name="Nowell W R."/>
        </authorList>
    </citation>
    <scope>NUCLEOTIDE SEQUENCE</scope>
</reference>
<dbReference type="Proteomes" id="UP000663866">
    <property type="component" value="Unassembled WGS sequence"/>
</dbReference>